<dbReference type="Pfam" id="PF00202">
    <property type="entry name" value="Aminotran_3"/>
    <property type="match status" value="1"/>
</dbReference>
<comment type="pathway">
    <text evidence="5">Amino-acid biosynthesis; L-arginine biosynthesis; N(2)-acetyl-L-ornithine from L-glutamate: step 4/4.</text>
</comment>
<dbReference type="InterPro" id="IPR004636">
    <property type="entry name" value="AcOrn/SuccOrn_fam"/>
</dbReference>
<dbReference type="RefSeq" id="WP_203670626.1">
    <property type="nucleotide sequence ID" value="NZ_BONP01000001.1"/>
</dbReference>
<proteinExistence type="inferred from homology"/>
<dbReference type="EMBL" id="BONP01000001">
    <property type="protein sequence ID" value="GIG38598.1"/>
    <property type="molecule type" value="Genomic_DNA"/>
</dbReference>
<evidence type="ECO:0000256" key="1">
    <source>
        <dbReference type="ARBA" id="ARBA00022576"/>
    </source>
</evidence>
<evidence type="ECO:0000256" key="2">
    <source>
        <dbReference type="ARBA" id="ARBA00022605"/>
    </source>
</evidence>
<comment type="subcellular location">
    <subcellularLocation>
        <location evidence="5">Cytoplasm</location>
    </subcellularLocation>
</comment>
<dbReference type="InterPro" id="IPR015424">
    <property type="entry name" value="PyrdxlP-dep_Trfase"/>
</dbReference>
<dbReference type="GO" id="GO:0008483">
    <property type="term" value="F:transaminase activity"/>
    <property type="evidence" value="ECO:0007669"/>
    <property type="project" value="UniProtKB-KW"/>
</dbReference>
<feature type="modified residue" description="N6-(pyridoxal phosphate)lysine" evidence="5">
    <location>
        <position position="292"/>
    </location>
</feature>
<accession>A0ABQ4DGW6</accession>
<dbReference type="HAMAP" id="MF_01107">
    <property type="entry name" value="ArgD_aminotrans_3"/>
    <property type="match status" value="1"/>
</dbReference>
<keyword evidence="5" id="KW-0055">Arginine biosynthesis</keyword>
<evidence type="ECO:0000313" key="7">
    <source>
        <dbReference type="EMBL" id="GIG38598.1"/>
    </source>
</evidence>
<keyword evidence="4 5" id="KW-0663">Pyridoxal phosphate</keyword>
<comment type="miscellaneous">
    <text evidence="5">May also have succinyldiaminopimelate aminotransferase activity, thus carrying out the corresponding step in lysine biosynthesis.</text>
</comment>
<comment type="subunit">
    <text evidence="5">Homodimer.</text>
</comment>
<dbReference type="InterPro" id="IPR005814">
    <property type="entry name" value="Aminotrans_3"/>
</dbReference>
<comment type="cofactor">
    <cofactor evidence="5">
        <name>pyridoxal 5'-phosphate</name>
        <dbReference type="ChEBI" id="CHEBI:597326"/>
    </cofactor>
    <text evidence="5">Binds 1 pyridoxal phosphate per subunit.</text>
</comment>
<keyword evidence="2 5" id="KW-0028">Amino-acid biosynthesis</keyword>
<keyword evidence="5" id="KW-0963">Cytoplasm</keyword>
<feature type="binding site" evidence="5">
    <location>
        <position position="321"/>
    </location>
    <ligand>
        <name>N(2)-acetyl-L-ornithine</name>
        <dbReference type="ChEBI" id="CHEBI:57805"/>
    </ligand>
</feature>
<protein>
    <recommendedName>
        <fullName evidence="5">Acetylornithine aminotransferase</fullName>
        <shortName evidence="5">ACOAT</shortName>
        <ecNumber evidence="5">2.6.1.11</ecNumber>
    </recommendedName>
</protein>
<dbReference type="PANTHER" id="PTHR11986:SF79">
    <property type="entry name" value="ACETYLORNITHINE AMINOTRANSFERASE, MITOCHONDRIAL"/>
    <property type="match status" value="1"/>
</dbReference>
<comment type="caution">
    <text evidence="7">The sequence shown here is derived from an EMBL/GenBank/DDBJ whole genome shotgun (WGS) entry which is preliminary data.</text>
</comment>
<organism evidence="7 8">
    <name type="scientific">Cellulomonas phragmiteti</name>
    <dbReference type="NCBI Taxonomy" id="478780"/>
    <lineage>
        <taxon>Bacteria</taxon>
        <taxon>Bacillati</taxon>
        <taxon>Actinomycetota</taxon>
        <taxon>Actinomycetes</taxon>
        <taxon>Micrococcales</taxon>
        <taxon>Cellulomonadaceae</taxon>
        <taxon>Cellulomonas</taxon>
    </lineage>
</organism>
<gene>
    <name evidence="5 7" type="primary">argD</name>
    <name evidence="7" type="ORF">Cph01nite_03600</name>
</gene>
<dbReference type="PIRSF" id="PIRSF000521">
    <property type="entry name" value="Transaminase_4ab_Lys_Orn"/>
    <property type="match status" value="1"/>
</dbReference>
<feature type="binding site" evidence="5">
    <location>
        <position position="322"/>
    </location>
    <ligand>
        <name>pyridoxal 5'-phosphate</name>
        <dbReference type="ChEBI" id="CHEBI:597326"/>
    </ligand>
</feature>
<dbReference type="CDD" id="cd00610">
    <property type="entry name" value="OAT_like"/>
    <property type="match status" value="1"/>
</dbReference>
<evidence type="ECO:0000256" key="6">
    <source>
        <dbReference type="SAM" id="MobiDB-lite"/>
    </source>
</evidence>
<dbReference type="InterPro" id="IPR049704">
    <property type="entry name" value="Aminotrans_3_PPA_site"/>
</dbReference>
<dbReference type="InterPro" id="IPR015422">
    <property type="entry name" value="PyrdxlP-dep_Trfase_small"/>
</dbReference>
<dbReference type="SUPFAM" id="SSF53383">
    <property type="entry name" value="PLP-dependent transferases"/>
    <property type="match status" value="1"/>
</dbReference>
<dbReference type="InterPro" id="IPR015421">
    <property type="entry name" value="PyrdxlP-dep_Trfase_major"/>
</dbReference>
<dbReference type="Proteomes" id="UP000614741">
    <property type="component" value="Unassembled WGS sequence"/>
</dbReference>
<name>A0ABQ4DGW6_9CELL</name>
<dbReference type="PANTHER" id="PTHR11986">
    <property type="entry name" value="AMINOTRANSFERASE CLASS III"/>
    <property type="match status" value="1"/>
</dbReference>
<feature type="binding site" evidence="5">
    <location>
        <begin position="259"/>
        <end position="262"/>
    </location>
    <ligand>
        <name>pyridoxal 5'-phosphate</name>
        <dbReference type="ChEBI" id="CHEBI:597326"/>
    </ligand>
</feature>
<dbReference type="NCBIfam" id="TIGR00707">
    <property type="entry name" value="argD"/>
    <property type="match status" value="1"/>
</dbReference>
<feature type="binding site" evidence="5">
    <location>
        <position position="171"/>
    </location>
    <ligand>
        <name>pyridoxal 5'-phosphate</name>
        <dbReference type="ChEBI" id="CHEBI:597326"/>
    </ligand>
</feature>
<reference evidence="7 8" key="1">
    <citation type="submission" date="2021-01" db="EMBL/GenBank/DDBJ databases">
        <title>Whole genome shotgun sequence of Cellulomonas phragmiteti NBRC 110785.</title>
        <authorList>
            <person name="Komaki H."/>
            <person name="Tamura T."/>
        </authorList>
    </citation>
    <scope>NUCLEOTIDE SEQUENCE [LARGE SCALE GENOMIC DNA]</scope>
    <source>
        <strain evidence="7 8">NBRC 110785</strain>
    </source>
</reference>
<sequence length="442" mass="45889">MTSTPDAAVPAPSPGPGRHRAAGTEEALPLPVGAGSVAQWTDRYTHAVMDTFGPPQRVLVRGEGPYVWDADGNRYLDLLGGIAVNSLGHAHPTLTAAVSAQLGTLGHISNFFASPAQVALAERLLQLAQAPEGSRVFLTSSGTEANEAALKLTRRHSAGARPRVLALEGAFHGRSMGALSLTHKQAYREPFEPLPPGVEFLPFGDTDALRAAFADRGDEVAALFVEPIQGEAGVRPLPPGYLALARELTTAHGALLVLDEVQTGMGRTGRWFAHQHPHVGGGVRPDVVTVAKGLGGGFPVGGVIAYGADVAALLGRGQHGTTFGGNPVASAAALATIGVIERDDLLAHVTALGERLRERLRSTGNPLVRTVRGEGLLIAVELARPVAARVAADALAAGIVVNPCTPTALRLAPPFVLTDEQVQPFVDLVAGLPADLAPEETR</sequence>
<comment type="catalytic activity">
    <reaction evidence="5">
        <text>N(2)-acetyl-L-ornithine + 2-oxoglutarate = N-acetyl-L-glutamate 5-semialdehyde + L-glutamate</text>
        <dbReference type="Rhea" id="RHEA:18049"/>
        <dbReference type="ChEBI" id="CHEBI:16810"/>
        <dbReference type="ChEBI" id="CHEBI:29123"/>
        <dbReference type="ChEBI" id="CHEBI:29985"/>
        <dbReference type="ChEBI" id="CHEBI:57805"/>
        <dbReference type="EC" id="2.6.1.11"/>
    </reaction>
</comment>
<comment type="similarity">
    <text evidence="5">Belongs to the class-III pyridoxal-phosphate-dependent aminotransferase family. ArgD subfamily.</text>
</comment>
<keyword evidence="1 5" id="KW-0032">Aminotransferase</keyword>
<keyword evidence="3 5" id="KW-0808">Transferase</keyword>
<dbReference type="PROSITE" id="PS00600">
    <property type="entry name" value="AA_TRANSFER_CLASS_3"/>
    <property type="match status" value="1"/>
</dbReference>
<dbReference type="InterPro" id="IPR050103">
    <property type="entry name" value="Class-III_PLP-dep_AT"/>
</dbReference>
<feature type="region of interest" description="Disordered" evidence="6">
    <location>
        <begin position="1"/>
        <end position="22"/>
    </location>
</feature>
<dbReference type="Gene3D" id="3.90.1150.10">
    <property type="entry name" value="Aspartate Aminotransferase, domain 1"/>
    <property type="match status" value="1"/>
</dbReference>
<dbReference type="EC" id="2.6.1.11" evidence="5"/>
<dbReference type="Gene3D" id="3.40.640.10">
    <property type="entry name" value="Type I PLP-dependent aspartate aminotransferase-like (Major domain)"/>
    <property type="match status" value="1"/>
</dbReference>
<evidence type="ECO:0000256" key="5">
    <source>
        <dbReference type="HAMAP-Rule" id="MF_01107"/>
    </source>
</evidence>
<evidence type="ECO:0000313" key="8">
    <source>
        <dbReference type="Proteomes" id="UP000614741"/>
    </source>
</evidence>
<keyword evidence="8" id="KW-1185">Reference proteome</keyword>
<dbReference type="NCBIfam" id="NF002874">
    <property type="entry name" value="PRK03244.1"/>
    <property type="match status" value="1"/>
</dbReference>
<evidence type="ECO:0000256" key="4">
    <source>
        <dbReference type="ARBA" id="ARBA00022898"/>
    </source>
</evidence>
<evidence type="ECO:0000256" key="3">
    <source>
        <dbReference type="ARBA" id="ARBA00022679"/>
    </source>
</evidence>
<feature type="binding site" evidence="5">
    <location>
        <begin position="142"/>
        <end position="143"/>
    </location>
    <ligand>
        <name>pyridoxal 5'-phosphate</name>
        <dbReference type="ChEBI" id="CHEBI:597326"/>
    </ligand>
</feature>
<feature type="binding site" evidence="5">
    <location>
        <position position="174"/>
    </location>
    <ligand>
        <name>N(2)-acetyl-L-ornithine</name>
        <dbReference type="ChEBI" id="CHEBI:57805"/>
    </ligand>
</feature>